<dbReference type="InterPro" id="IPR051540">
    <property type="entry name" value="S-2-haloacid_dehalogenase"/>
</dbReference>
<dbReference type="AlphaFoldDB" id="A0AAW0BCR3"/>
<keyword evidence="1" id="KW-0378">Hydrolase</keyword>
<accession>A0AAW0BCR3</accession>
<protein>
    <recommendedName>
        <fullName evidence="4">Haloacid dehalogenase</fullName>
    </recommendedName>
</protein>
<proteinExistence type="predicted"/>
<dbReference type="SUPFAM" id="SSF56784">
    <property type="entry name" value="HAD-like"/>
    <property type="match status" value="1"/>
</dbReference>
<keyword evidence="3" id="KW-1185">Reference proteome</keyword>
<dbReference type="Proteomes" id="UP001383192">
    <property type="component" value="Unassembled WGS sequence"/>
</dbReference>
<name>A0AAW0BCR3_9AGAR</name>
<dbReference type="GO" id="GO:0016787">
    <property type="term" value="F:hydrolase activity"/>
    <property type="evidence" value="ECO:0007669"/>
    <property type="project" value="UniProtKB-KW"/>
</dbReference>
<reference evidence="2 3" key="1">
    <citation type="submission" date="2024-01" db="EMBL/GenBank/DDBJ databases">
        <title>A draft genome for a cacao thread blight-causing isolate of Paramarasmius palmivorus.</title>
        <authorList>
            <person name="Baruah I.K."/>
            <person name="Bukari Y."/>
            <person name="Amoako-Attah I."/>
            <person name="Meinhardt L.W."/>
            <person name="Bailey B.A."/>
            <person name="Cohen S.P."/>
        </authorList>
    </citation>
    <scope>NUCLEOTIDE SEQUENCE [LARGE SCALE GENOMIC DNA]</scope>
    <source>
        <strain evidence="2 3">GH-12</strain>
    </source>
</reference>
<dbReference type="EMBL" id="JAYKXP010000133">
    <property type="protein sequence ID" value="KAK7023638.1"/>
    <property type="molecule type" value="Genomic_DNA"/>
</dbReference>
<evidence type="ECO:0000256" key="1">
    <source>
        <dbReference type="ARBA" id="ARBA00022801"/>
    </source>
</evidence>
<dbReference type="InterPro" id="IPR023214">
    <property type="entry name" value="HAD_sf"/>
</dbReference>
<dbReference type="PANTHER" id="PTHR43316">
    <property type="entry name" value="HYDROLASE, HALOACID DELAHOGENASE-RELATED"/>
    <property type="match status" value="1"/>
</dbReference>
<gene>
    <name evidence="2" type="ORF">VNI00_016600</name>
</gene>
<dbReference type="Gene3D" id="3.40.50.1000">
    <property type="entry name" value="HAD superfamily/HAD-like"/>
    <property type="match status" value="1"/>
</dbReference>
<evidence type="ECO:0000313" key="3">
    <source>
        <dbReference type="Proteomes" id="UP001383192"/>
    </source>
</evidence>
<comment type="caution">
    <text evidence="2">The sequence shown here is derived from an EMBL/GenBank/DDBJ whole genome shotgun (WGS) entry which is preliminary data.</text>
</comment>
<evidence type="ECO:0008006" key="4">
    <source>
        <dbReference type="Google" id="ProtNLM"/>
    </source>
</evidence>
<evidence type="ECO:0000313" key="2">
    <source>
        <dbReference type="EMBL" id="KAK7023638.1"/>
    </source>
</evidence>
<dbReference type="PANTHER" id="PTHR43316:SF9">
    <property type="entry name" value="ACID DEHALOGENASE, PUTATIVE (AFU_ORTHOLOGUE AFUA_6G14460)-RELATED"/>
    <property type="match status" value="1"/>
</dbReference>
<dbReference type="Pfam" id="PF00702">
    <property type="entry name" value="Hydrolase"/>
    <property type="match status" value="1"/>
</dbReference>
<sequence>MPPESFADFNILFFDVYGTLVDWESGIYNALRPLLSRYPASSKWTRKQALEEFNAIEVVLKRDEPHLLYRDLLAKTHELLERKLRQDSTEAGTENMDSSRHIAFGQSVGNWPVFPDTIAALHILAKRYKLCVLSNVDRESFAQTLAQLSVDTVHPELYQPPSPSDGSKYWFPRDVSPESKSPFTLILTAEDVGAYKPARRALDTALNMAKTDSHFDDGNRKVLWVAHSLSADIDPMGKLGIPSVWIERNGSEMGLNGKHAYTWKFDTLGEFAAAVEREV</sequence>
<dbReference type="InterPro" id="IPR036412">
    <property type="entry name" value="HAD-like_sf"/>
</dbReference>
<organism evidence="2 3">
    <name type="scientific">Paramarasmius palmivorus</name>
    <dbReference type="NCBI Taxonomy" id="297713"/>
    <lineage>
        <taxon>Eukaryota</taxon>
        <taxon>Fungi</taxon>
        <taxon>Dikarya</taxon>
        <taxon>Basidiomycota</taxon>
        <taxon>Agaricomycotina</taxon>
        <taxon>Agaricomycetes</taxon>
        <taxon>Agaricomycetidae</taxon>
        <taxon>Agaricales</taxon>
        <taxon>Marasmiineae</taxon>
        <taxon>Marasmiaceae</taxon>
        <taxon>Paramarasmius</taxon>
    </lineage>
</organism>
<dbReference type="Gene3D" id="1.10.150.750">
    <property type="match status" value="1"/>
</dbReference>